<reference evidence="4" key="1">
    <citation type="submission" date="2018-05" db="EMBL/GenBank/DDBJ databases">
        <title>Effector identification in a new, highly contiguous assembly of the strawberry crown rot pathogen Phytophthora cactorum.</title>
        <authorList>
            <person name="Armitage A.D."/>
            <person name="Nellist C.F."/>
            <person name="Bates H."/>
            <person name="Vickerstaff R.J."/>
            <person name="Harrison R.J."/>
        </authorList>
    </citation>
    <scope>NUCLEOTIDE SEQUENCE</scope>
    <source>
        <strain evidence="2">15-7</strain>
        <strain evidence="3">4040</strain>
        <strain evidence="4">P421</strain>
    </source>
</reference>
<dbReference type="Proteomes" id="UP000735874">
    <property type="component" value="Unassembled WGS sequence"/>
</dbReference>
<evidence type="ECO:0000256" key="1">
    <source>
        <dbReference type="SAM" id="MobiDB-lite"/>
    </source>
</evidence>
<protein>
    <submittedName>
        <fullName evidence="4">Uncharacterized protein</fullName>
    </submittedName>
</protein>
<dbReference type="AlphaFoldDB" id="A0A8T1H751"/>
<dbReference type="EMBL" id="RCMV01001547">
    <property type="protein sequence ID" value="KAG3208124.1"/>
    <property type="molecule type" value="Genomic_DNA"/>
</dbReference>
<evidence type="ECO:0000313" key="3">
    <source>
        <dbReference type="EMBL" id="KAG2947773.1"/>
    </source>
</evidence>
<organism evidence="4 5">
    <name type="scientific">Phytophthora cactorum</name>
    <dbReference type="NCBI Taxonomy" id="29920"/>
    <lineage>
        <taxon>Eukaryota</taxon>
        <taxon>Sar</taxon>
        <taxon>Stramenopiles</taxon>
        <taxon>Oomycota</taxon>
        <taxon>Peronosporomycetes</taxon>
        <taxon>Peronosporales</taxon>
        <taxon>Peronosporaceae</taxon>
        <taxon>Phytophthora</taxon>
    </lineage>
</organism>
<feature type="compositionally biased region" description="Polar residues" evidence="1">
    <location>
        <begin position="94"/>
        <end position="104"/>
    </location>
</feature>
<dbReference type="EMBL" id="RCMK01000125">
    <property type="protein sequence ID" value="KAG2947773.1"/>
    <property type="molecule type" value="Genomic_DNA"/>
</dbReference>
<accession>A0A8T1H751</accession>
<proteinExistence type="predicted"/>
<evidence type="ECO:0000313" key="4">
    <source>
        <dbReference type="EMBL" id="KAG3208124.1"/>
    </source>
</evidence>
<evidence type="ECO:0000313" key="2">
    <source>
        <dbReference type="EMBL" id="KAG2857310.1"/>
    </source>
</evidence>
<comment type="caution">
    <text evidence="4">The sequence shown here is derived from an EMBL/GenBank/DDBJ whole genome shotgun (WGS) entry which is preliminary data.</text>
</comment>
<name>A0A8T1H751_9STRA</name>
<dbReference type="EMBL" id="RCMG01000295">
    <property type="protein sequence ID" value="KAG2857310.1"/>
    <property type="molecule type" value="Genomic_DNA"/>
</dbReference>
<sequence length="148" mass="15424">MFSTYTTTTLRSDFQPTQEYEDRRLRPLANFENAILVVLRSFTKLEPAIKEQLHVRNNQAVIGLLLPIAGAPDTGLEHAKIGVGDKRATGSDGTGPSTLPSGSETEAVAFATGTCSTSGRGAPASREGVGGVTKDGAGSVVTHKVTPA</sequence>
<gene>
    <name evidence="2" type="ORF">PC113_g10809</name>
    <name evidence="3" type="ORF">PC117_g6551</name>
    <name evidence="4" type="ORF">PC129_g20848</name>
</gene>
<dbReference type="Proteomes" id="UP000736787">
    <property type="component" value="Unassembled WGS sequence"/>
</dbReference>
<feature type="region of interest" description="Disordered" evidence="1">
    <location>
        <begin position="83"/>
        <end position="148"/>
    </location>
</feature>
<evidence type="ECO:0000313" key="5">
    <source>
        <dbReference type="Proteomes" id="UP000760860"/>
    </source>
</evidence>
<dbReference type="Proteomes" id="UP000760860">
    <property type="component" value="Unassembled WGS sequence"/>
</dbReference>